<evidence type="ECO:0000313" key="9">
    <source>
        <dbReference type="Proteomes" id="UP001428341"/>
    </source>
</evidence>
<dbReference type="PANTHER" id="PTHR31223">
    <property type="entry name" value="LOG FAMILY PROTEIN YJL055W"/>
    <property type="match status" value="1"/>
</dbReference>
<dbReference type="InterPro" id="IPR031100">
    <property type="entry name" value="LOG_fam"/>
</dbReference>
<proteinExistence type="inferred from homology"/>
<comment type="similarity">
    <text evidence="1 7">Belongs to the LOG family.</text>
</comment>
<comment type="caution">
    <text evidence="8">The sequence shown here is derived from an EMBL/GenBank/DDBJ whole genome shotgun (WGS) entry which is preliminary data.</text>
</comment>
<dbReference type="Pfam" id="PF03641">
    <property type="entry name" value="Lysine_decarbox"/>
    <property type="match status" value="1"/>
</dbReference>
<evidence type="ECO:0000256" key="2">
    <source>
        <dbReference type="ARBA" id="ARBA00012205"/>
    </source>
</evidence>
<evidence type="ECO:0000256" key="5">
    <source>
        <dbReference type="ARBA" id="ARBA00047718"/>
    </source>
</evidence>
<dbReference type="GO" id="GO:0016799">
    <property type="term" value="F:hydrolase activity, hydrolyzing N-glycosyl compounds"/>
    <property type="evidence" value="ECO:0007669"/>
    <property type="project" value="TreeGrafter"/>
</dbReference>
<evidence type="ECO:0000256" key="3">
    <source>
        <dbReference type="ARBA" id="ARBA00022712"/>
    </source>
</evidence>
<keyword evidence="7" id="KW-0378">Hydrolase</keyword>
<organism evidence="8 9">
    <name type="scientific">Citrus x changshan-huyou</name>
    <dbReference type="NCBI Taxonomy" id="2935761"/>
    <lineage>
        <taxon>Eukaryota</taxon>
        <taxon>Viridiplantae</taxon>
        <taxon>Streptophyta</taxon>
        <taxon>Embryophyta</taxon>
        <taxon>Tracheophyta</taxon>
        <taxon>Spermatophyta</taxon>
        <taxon>Magnoliopsida</taxon>
        <taxon>eudicotyledons</taxon>
        <taxon>Gunneridae</taxon>
        <taxon>Pentapetalae</taxon>
        <taxon>rosids</taxon>
        <taxon>malvids</taxon>
        <taxon>Sapindales</taxon>
        <taxon>Rutaceae</taxon>
        <taxon>Aurantioideae</taxon>
        <taxon>Citrus</taxon>
    </lineage>
</organism>
<evidence type="ECO:0000256" key="6">
    <source>
        <dbReference type="ARBA" id="ARBA00049153"/>
    </source>
</evidence>
<dbReference type="AlphaFoldDB" id="A0AAP0LH72"/>
<dbReference type="SUPFAM" id="SSF102405">
    <property type="entry name" value="MCP/YpsA-like"/>
    <property type="match status" value="1"/>
</dbReference>
<name>A0AAP0LH72_9ROSI</name>
<evidence type="ECO:0000256" key="4">
    <source>
        <dbReference type="ARBA" id="ARBA00024884"/>
    </source>
</evidence>
<dbReference type="GO" id="GO:0005634">
    <property type="term" value="C:nucleus"/>
    <property type="evidence" value="ECO:0007669"/>
    <property type="project" value="UniProtKB-ARBA"/>
</dbReference>
<dbReference type="Gene3D" id="3.40.50.450">
    <property type="match status" value="1"/>
</dbReference>
<gene>
    <name evidence="8" type="ORF">WN944_026739</name>
</gene>
<accession>A0AAP0LH72</accession>
<keyword evidence="3 7" id="KW-0203">Cytokinin biosynthesis</keyword>
<dbReference type="InterPro" id="IPR005269">
    <property type="entry name" value="LOG"/>
</dbReference>
<keyword evidence="9" id="KW-1185">Reference proteome</keyword>
<evidence type="ECO:0000313" key="8">
    <source>
        <dbReference type="EMBL" id="KAK9174735.1"/>
    </source>
</evidence>
<comment type="catalytic activity">
    <reaction evidence="5 7">
        <text>N(6)-(dimethylallyl)adenosine 5'-phosphate + H2O = N(6)-dimethylallyladenine + D-ribose 5-phosphate</text>
        <dbReference type="Rhea" id="RHEA:48560"/>
        <dbReference type="ChEBI" id="CHEBI:15377"/>
        <dbReference type="ChEBI" id="CHEBI:17660"/>
        <dbReference type="ChEBI" id="CHEBI:57526"/>
        <dbReference type="ChEBI" id="CHEBI:78346"/>
        <dbReference type="EC" id="3.2.2.n1"/>
    </reaction>
</comment>
<sequence length="222" mass="24803">MAATPNRQLKNICVLSGFTYGKHKEFVDAAIDLGRSIAERQLHLVYGGGNRGLSKVVSEAAFVRGSQVLGIIPRVLKPLGSLSDSPTGEELVISDMQERITEMLNHADAFIFLPGDLATLEALITLASWAHLHIHQKPISLLNVNNFYDGFIAFLNHAIKNYFVPSNAKKFFICAHTANELLDLLQDYRPEPNPWTFVLERLNNDGNSSRSKKYKLDLTLRL</sequence>
<comment type="function">
    <text evidence="4 7">Cytokinin-activating enzyme working in the direct activation pathway. Phosphoribohydrolase that converts inactive cytokinin nucleotides to the biologically active free-base forms.</text>
</comment>
<dbReference type="EMBL" id="JBCGBO010000025">
    <property type="protein sequence ID" value="KAK9174735.1"/>
    <property type="molecule type" value="Genomic_DNA"/>
</dbReference>
<dbReference type="Proteomes" id="UP001428341">
    <property type="component" value="Unassembled WGS sequence"/>
</dbReference>
<evidence type="ECO:0000256" key="1">
    <source>
        <dbReference type="ARBA" id="ARBA00006763"/>
    </source>
</evidence>
<dbReference type="EC" id="3.2.2.n1" evidence="2 7"/>
<comment type="catalytic activity">
    <reaction evidence="6 7">
        <text>9-ribosyl-trans-zeatin 5'-phosphate + H2O = trans-zeatin + D-ribose 5-phosphate</text>
        <dbReference type="Rhea" id="RHEA:48564"/>
        <dbReference type="ChEBI" id="CHEBI:15377"/>
        <dbReference type="ChEBI" id="CHEBI:16522"/>
        <dbReference type="ChEBI" id="CHEBI:78346"/>
        <dbReference type="ChEBI" id="CHEBI:87947"/>
        <dbReference type="EC" id="3.2.2.n1"/>
    </reaction>
</comment>
<dbReference type="NCBIfam" id="TIGR00730">
    <property type="entry name" value="Rossman fold protein, TIGR00730 family"/>
    <property type="match status" value="1"/>
</dbReference>
<evidence type="ECO:0000256" key="7">
    <source>
        <dbReference type="RuleBase" id="RU363015"/>
    </source>
</evidence>
<reference evidence="8 9" key="1">
    <citation type="submission" date="2024-05" db="EMBL/GenBank/DDBJ databases">
        <title>Haplotype-resolved chromosome-level genome assembly of Huyou (Citrus changshanensis).</title>
        <authorList>
            <person name="Miao C."/>
            <person name="Chen W."/>
            <person name="Wu Y."/>
            <person name="Wang L."/>
            <person name="Zhao S."/>
            <person name="Grierson D."/>
            <person name="Xu C."/>
            <person name="Chen K."/>
        </authorList>
    </citation>
    <scope>NUCLEOTIDE SEQUENCE [LARGE SCALE GENOMIC DNA]</scope>
    <source>
        <strain evidence="8">01-14</strain>
        <tissue evidence="8">Leaf</tissue>
    </source>
</reference>
<protein>
    <recommendedName>
        <fullName evidence="2 7">Cytokinin riboside 5'-monophosphate phosphoribohydrolase</fullName>
        <ecNumber evidence="2 7">3.2.2.n1</ecNumber>
    </recommendedName>
</protein>
<dbReference type="GO" id="GO:0009691">
    <property type="term" value="P:cytokinin biosynthetic process"/>
    <property type="evidence" value="ECO:0007669"/>
    <property type="project" value="UniProtKB-UniRule"/>
</dbReference>
<dbReference type="PANTHER" id="PTHR31223:SF70">
    <property type="entry name" value="LOG FAMILY PROTEIN YJL055W"/>
    <property type="match status" value="1"/>
</dbReference>
<dbReference type="GO" id="GO:0005829">
    <property type="term" value="C:cytosol"/>
    <property type="evidence" value="ECO:0007669"/>
    <property type="project" value="TreeGrafter"/>
</dbReference>